<dbReference type="GO" id="GO:0005886">
    <property type="term" value="C:plasma membrane"/>
    <property type="evidence" value="ECO:0007669"/>
    <property type="project" value="UniProtKB-SubCell"/>
</dbReference>
<dbReference type="Proteomes" id="UP000622890">
    <property type="component" value="Unassembled WGS sequence"/>
</dbReference>
<accession>A0A934SZC8</accession>
<dbReference type="Pfam" id="PF25994">
    <property type="entry name" value="HH_AprE"/>
    <property type="match status" value="1"/>
</dbReference>
<comment type="caution">
    <text evidence="14">The sequence shown here is derived from an EMBL/GenBank/DDBJ whole genome shotgun (WGS) entry which is preliminary data.</text>
</comment>
<evidence type="ECO:0000256" key="1">
    <source>
        <dbReference type="ARBA" id="ARBA00004377"/>
    </source>
</evidence>
<feature type="domain" description="AprE-like long alpha-helical hairpin" evidence="12">
    <location>
        <begin position="139"/>
        <end position="319"/>
    </location>
</feature>
<keyword evidence="7" id="KW-1133">Transmembrane helix</keyword>
<keyword evidence="15" id="KW-1185">Reference proteome</keyword>
<evidence type="ECO:0000256" key="3">
    <source>
        <dbReference type="ARBA" id="ARBA00022448"/>
    </source>
</evidence>
<evidence type="ECO:0000256" key="2">
    <source>
        <dbReference type="ARBA" id="ARBA00009477"/>
    </source>
</evidence>
<feature type="region of interest" description="Disordered" evidence="11">
    <location>
        <begin position="1"/>
        <end position="25"/>
    </location>
</feature>
<dbReference type="PRINTS" id="PR01490">
    <property type="entry name" value="RTXTOXIND"/>
</dbReference>
<dbReference type="PANTHER" id="PTHR30386">
    <property type="entry name" value="MEMBRANE FUSION SUBUNIT OF EMRAB-TOLC MULTIDRUG EFFLUX PUMP"/>
    <property type="match status" value="1"/>
</dbReference>
<evidence type="ECO:0000256" key="7">
    <source>
        <dbReference type="ARBA" id="ARBA00022989"/>
    </source>
</evidence>
<keyword evidence="5 9" id="KW-0997">Cell inner membrane</keyword>
<dbReference type="InterPro" id="IPR010129">
    <property type="entry name" value="T1SS_HlyD"/>
</dbReference>
<dbReference type="AlphaFoldDB" id="A0A934SZC8"/>
<dbReference type="GO" id="GO:0009306">
    <property type="term" value="P:protein secretion"/>
    <property type="evidence" value="ECO:0007669"/>
    <property type="project" value="InterPro"/>
</dbReference>
<dbReference type="Pfam" id="PF26002">
    <property type="entry name" value="Beta-barrel_AprE"/>
    <property type="match status" value="1"/>
</dbReference>
<keyword evidence="10" id="KW-0175">Coiled coil</keyword>
<keyword evidence="3 9" id="KW-0813">Transport</keyword>
<feature type="coiled-coil region" evidence="10">
    <location>
        <begin position="191"/>
        <end position="225"/>
    </location>
</feature>
<dbReference type="EMBL" id="JAEPBG010000021">
    <property type="protein sequence ID" value="MBK4738454.1"/>
    <property type="molecule type" value="Genomic_DNA"/>
</dbReference>
<keyword evidence="4 9" id="KW-1003">Cell membrane</keyword>
<evidence type="ECO:0000256" key="6">
    <source>
        <dbReference type="ARBA" id="ARBA00022692"/>
    </source>
</evidence>
<dbReference type="NCBIfam" id="TIGR01843">
    <property type="entry name" value="type_I_hlyD"/>
    <property type="match status" value="1"/>
</dbReference>
<reference evidence="14" key="1">
    <citation type="submission" date="2021-01" db="EMBL/GenBank/DDBJ databases">
        <title>Genome sequence of strain Noviherbaspirillum sp. DKR-6.</title>
        <authorList>
            <person name="Chaudhary D.K."/>
        </authorList>
    </citation>
    <scope>NUCLEOTIDE SEQUENCE</scope>
    <source>
        <strain evidence="14">DKR-6</strain>
    </source>
</reference>
<evidence type="ECO:0000256" key="8">
    <source>
        <dbReference type="ARBA" id="ARBA00023136"/>
    </source>
</evidence>
<keyword evidence="6" id="KW-0812">Transmembrane</keyword>
<dbReference type="RefSeq" id="WP_200597693.1">
    <property type="nucleotide sequence ID" value="NZ_JAEPBG010000021.1"/>
</dbReference>
<evidence type="ECO:0000256" key="9">
    <source>
        <dbReference type="RuleBase" id="RU365093"/>
    </source>
</evidence>
<evidence type="ECO:0000256" key="5">
    <source>
        <dbReference type="ARBA" id="ARBA00022519"/>
    </source>
</evidence>
<organism evidence="14 15">
    <name type="scientific">Noviherbaspirillum pedocola</name>
    <dbReference type="NCBI Taxonomy" id="2801341"/>
    <lineage>
        <taxon>Bacteria</taxon>
        <taxon>Pseudomonadati</taxon>
        <taxon>Pseudomonadota</taxon>
        <taxon>Betaproteobacteria</taxon>
        <taxon>Burkholderiales</taxon>
        <taxon>Oxalobacteraceae</taxon>
        <taxon>Noviherbaspirillum</taxon>
    </lineage>
</organism>
<evidence type="ECO:0000259" key="13">
    <source>
        <dbReference type="Pfam" id="PF26002"/>
    </source>
</evidence>
<dbReference type="Gene3D" id="2.40.30.170">
    <property type="match status" value="1"/>
</dbReference>
<dbReference type="InterPro" id="IPR050739">
    <property type="entry name" value="MFP"/>
</dbReference>
<evidence type="ECO:0000313" key="15">
    <source>
        <dbReference type="Proteomes" id="UP000622890"/>
    </source>
</evidence>
<proteinExistence type="inferred from homology"/>
<keyword evidence="8" id="KW-0472">Membrane</keyword>
<evidence type="ECO:0000256" key="10">
    <source>
        <dbReference type="SAM" id="Coils"/>
    </source>
</evidence>
<evidence type="ECO:0000259" key="12">
    <source>
        <dbReference type="Pfam" id="PF25994"/>
    </source>
</evidence>
<dbReference type="InterPro" id="IPR058781">
    <property type="entry name" value="HH_AprE-like"/>
</dbReference>
<dbReference type="PROSITE" id="PS00543">
    <property type="entry name" value="HLYD_FAMILY"/>
    <property type="match status" value="1"/>
</dbReference>
<evidence type="ECO:0000313" key="14">
    <source>
        <dbReference type="EMBL" id="MBK4738454.1"/>
    </source>
</evidence>
<feature type="domain" description="AprE-like beta-barrel" evidence="13">
    <location>
        <begin position="362"/>
        <end position="455"/>
    </location>
</feature>
<dbReference type="InterPro" id="IPR058982">
    <property type="entry name" value="Beta-barrel_AprE"/>
</dbReference>
<name>A0A934SZC8_9BURK</name>
<dbReference type="Gene3D" id="2.40.50.100">
    <property type="match status" value="1"/>
</dbReference>
<evidence type="ECO:0000256" key="4">
    <source>
        <dbReference type="ARBA" id="ARBA00022475"/>
    </source>
</evidence>
<dbReference type="InterPro" id="IPR006144">
    <property type="entry name" value="Secretion_HlyD_CS"/>
</dbReference>
<protein>
    <recommendedName>
        <fullName evidence="9">Membrane fusion protein (MFP) family protein</fullName>
    </recommendedName>
</protein>
<evidence type="ECO:0000256" key="11">
    <source>
        <dbReference type="SAM" id="MobiDB-lite"/>
    </source>
</evidence>
<sequence>MSSPDLPESAAETSASLQRRASGHALGAHAARDPDAWIAEDTVHARAWRHRLHRPVQAKAHGRWLLRLMLAFWAGAILWAALAQVDEVVVGEGRVIPSGQVRQVQNLEGGIVAEILVAEGDAVERDQPLLRLDPVRFASSLGENEAKLRALSARIARLEAEAGDAPFAAMHGGPEEARLAQQERALYVARRQALRASIAVLRQEAAQREQELAEKRSRARQLQGSRTLLARELTMIRPLVAQGYVAELQQLRLTRQLNDLDGELDAARLALPRLESAWTGARERARELEARFRADAGRELSEARAERNALAAAGAELRDRLRRTEVRSPVAGIVKQLKVHTVGGVIQPGMEMLEIVPRDESLLIEARVKPADIAFLRAGQPAIVRLSAYDFSIYGGLHATLEHVSADSLLPERPGETPGPYYLVRVRTRGTTPTGGGKPLTILPGMVATVDIVTGRKTVLHYLLKPLIKVKETMLRER</sequence>
<comment type="similarity">
    <text evidence="2 9">Belongs to the membrane fusion protein (MFP) (TC 8.A.1) family.</text>
</comment>
<comment type="subcellular location">
    <subcellularLocation>
        <location evidence="1 9">Cell inner membrane</location>
        <topology evidence="1 9">Single-pass membrane protein</topology>
    </subcellularLocation>
</comment>
<feature type="coiled-coil region" evidence="10">
    <location>
        <begin position="293"/>
        <end position="320"/>
    </location>
</feature>
<gene>
    <name evidence="14" type="ORF">JJB74_27850</name>
</gene>
<dbReference type="PANTHER" id="PTHR30386:SF26">
    <property type="entry name" value="TRANSPORT PROTEIN COMB"/>
    <property type="match status" value="1"/>
</dbReference>